<dbReference type="Proteomes" id="UP001303046">
    <property type="component" value="Unassembled WGS sequence"/>
</dbReference>
<keyword evidence="11" id="KW-0862">Zinc</keyword>
<proteinExistence type="inferred from homology"/>
<evidence type="ECO:0000256" key="12">
    <source>
        <dbReference type="ARBA" id="ARBA00023049"/>
    </source>
</evidence>
<comment type="similarity">
    <text evidence="3">Belongs to the peptidase M18 family.</text>
</comment>
<dbReference type="NCBIfam" id="NF002759">
    <property type="entry name" value="PRK02813.1"/>
    <property type="match status" value="1"/>
</dbReference>
<evidence type="ECO:0000256" key="8">
    <source>
        <dbReference type="ARBA" id="ARBA00022670"/>
    </source>
</evidence>
<dbReference type="Gene3D" id="3.40.630.10">
    <property type="entry name" value="Zn peptidases"/>
    <property type="match status" value="1"/>
</dbReference>
<keyword evidence="8" id="KW-0645">Protease</keyword>
<evidence type="ECO:0000313" key="15">
    <source>
        <dbReference type="Proteomes" id="UP001303046"/>
    </source>
</evidence>
<protein>
    <recommendedName>
        <fullName evidence="6">Aspartyl aminopeptidase</fullName>
        <ecNumber evidence="5">3.4.11.21</ecNumber>
    </recommendedName>
</protein>
<evidence type="ECO:0000256" key="10">
    <source>
        <dbReference type="ARBA" id="ARBA00022801"/>
    </source>
</evidence>
<comment type="catalytic activity">
    <reaction evidence="1">
        <text>Release of an N-terminal aspartate or glutamate from a peptide, with a preference for aspartate.</text>
        <dbReference type="EC" id="3.4.11.21"/>
    </reaction>
</comment>
<evidence type="ECO:0000313" key="14">
    <source>
        <dbReference type="EMBL" id="KAK6740166.1"/>
    </source>
</evidence>
<evidence type="ECO:0000256" key="7">
    <source>
        <dbReference type="ARBA" id="ARBA00022438"/>
    </source>
</evidence>
<evidence type="ECO:0000259" key="13">
    <source>
        <dbReference type="SMART" id="SM00128"/>
    </source>
</evidence>
<dbReference type="InterPro" id="IPR023358">
    <property type="entry name" value="Peptidase_M18_dom2"/>
</dbReference>
<dbReference type="EC" id="3.4.11.21" evidence="5"/>
<evidence type="ECO:0000256" key="6">
    <source>
        <dbReference type="ARBA" id="ARBA00015118"/>
    </source>
</evidence>
<keyword evidence="12" id="KW-0482">Metalloprotease</keyword>
<dbReference type="EMBL" id="JAVFWL010000003">
    <property type="protein sequence ID" value="KAK6740166.1"/>
    <property type="molecule type" value="Genomic_DNA"/>
</dbReference>
<accession>A0ABR1CP87</accession>
<dbReference type="PANTHER" id="PTHR28570">
    <property type="entry name" value="ASPARTYL AMINOPEPTIDASE"/>
    <property type="match status" value="1"/>
</dbReference>
<dbReference type="Pfam" id="PF02127">
    <property type="entry name" value="Peptidase_M18"/>
    <property type="match status" value="1"/>
</dbReference>
<dbReference type="InterPro" id="IPR036691">
    <property type="entry name" value="Endo/exonu/phosph_ase_sf"/>
</dbReference>
<evidence type="ECO:0000256" key="1">
    <source>
        <dbReference type="ARBA" id="ARBA00001335"/>
    </source>
</evidence>
<comment type="caution">
    <text evidence="14">The sequence shown here is derived from an EMBL/GenBank/DDBJ whole genome shotgun (WGS) entry which is preliminary data.</text>
</comment>
<evidence type="ECO:0000256" key="2">
    <source>
        <dbReference type="ARBA" id="ARBA00001947"/>
    </source>
</evidence>
<organism evidence="14 15">
    <name type="scientific">Necator americanus</name>
    <name type="common">Human hookworm</name>
    <dbReference type="NCBI Taxonomy" id="51031"/>
    <lineage>
        <taxon>Eukaryota</taxon>
        <taxon>Metazoa</taxon>
        <taxon>Ecdysozoa</taxon>
        <taxon>Nematoda</taxon>
        <taxon>Chromadorea</taxon>
        <taxon>Rhabditida</taxon>
        <taxon>Rhabditina</taxon>
        <taxon>Rhabditomorpha</taxon>
        <taxon>Strongyloidea</taxon>
        <taxon>Ancylostomatidae</taxon>
        <taxon>Bunostominae</taxon>
        <taxon>Necator</taxon>
    </lineage>
</organism>
<dbReference type="Gene3D" id="2.30.250.10">
    <property type="entry name" value="Aminopeptidase i, Domain 2"/>
    <property type="match status" value="1"/>
</dbReference>
<feature type="domain" description="Inositol polyphosphate-related phosphatase" evidence="13">
    <location>
        <begin position="1"/>
        <end position="289"/>
    </location>
</feature>
<sequence length="965" mass="108121">MDWRVVIITYNVNMQRADEDDIEKLLQPAIAANPSLLVIGMQEVAHGETVVGGTVITWQRQMFEWMNTKSEGLVLLAKTYQMTNQVTIFVKRTLIPSIRQIQYRFSRNTMGGLTGHKGSIGVKISLQNRTSMVFVDSHFIHDVVSYDKRIAQFHSNQVCCFPDDEEVKAIFWLGDLNFRVEKDAEETAGVIKSKKGCTLLDSHDQLKRAMRDKEAFVGFTEAPITFSPTYRFYIGSTDYDLKRTPSWCDRILFKGDGITPLSYKSNDQVLVSDHIPVQAVFTVKVPPMPRINWDVLFEHLPTWYSTVPLVGRFQLLNGYWTRRGSYLDWVGVYPASIDDCTSPFRWVWIATCYDQTVQDQRYIVCEFGPLPEGSYRLGYFSHYSNCLMGLSYAGCSAGRQLSHSTTEDDKPVTCVPLRRFLRIIRKLAARSRKKTKQDSVPSENSKQCLASSLLIAPPPYSSPIHNFCSEPQKPKKMSYELATDGLYLKRGPPPMNPAVPEMRKEAEEFLSFLNKAVTPFHAVQECRERLLQSGFEEIPEADQWNIRPGGKYFVTKNRSTIIAFAIGGAYQPGNGFSIVVGHTDSPCLRVKPVSKIQSEKFNQVGVSTYGGGIWRTWFDRDLCVAGEVVVRAGNTLARRLINIDHPILYIPNLAIHLTKDRETFTCNTETELRPILESFAAAGINSTKKDPATNQADAPTDPRDIVNEHHWNFLEQIALAANTTPDQVVDMDLYLYDANPARLGGIHDEFITGARLDNLVGTFTAIQGLIASLADERLLADDVNIRIAACFDNEEVGSQTAMGAQSSFTEYVLRRLSAGGEPLAFEEAIARSMLISADQAHASHPNYASKHEDNHRPTFHGGVVVKVNVNQRYATTCVTHSVLKQIAAEANVPLQKMVVRNDSPCGSTVGPILACRLGLQTVDVGCPQLAMHSIREMTDTSSISQATRLYATFFNRMRFVLPSLI</sequence>
<comment type="subunit">
    <text evidence="4">Tetrahedron-shaped homododecamer built from six homodimers.</text>
</comment>
<keyword evidence="15" id="KW-1185">Reference proteome</keyword>
<keyword evidence="10" id="KW-0378">Hydrolase</keyword>
<comment type="cofactor">
    <cofactor evidence="2">
        <name>Zn(2+)</name>
        <dbReference type="ChEBI" id="CHEBI:29105"/>
    </cofactor>
</comment>
<dbReference type="CDD" id="cd05658">
    <property type="entry name" value="M18_DAP"/>
    <property type="match status" value="1"/>
</dbReference>
<dbReference type="InterPro" id="IPR000300">
    <property type="entry name" value="IPPc"/>
</dbReference>
<dbReference type="PRINTS" id="PR00932">
    <property type="entry name" value="AMINO1PTASE"/>
</dbReference>
<evidence type="ECO:0000256" key="9">
    <source>
        <dbReference type="ARBA" id="ARBA00022723"/>
    </source>
</evidence>
<keyword evidence="7" id="KW-0031">Aminopeptidase</keyword>
<dbReference type="Pfam" id="PF22669">
    <property type="entry name" value="Exo_endo_phos2"/>
    <property type="match status" value="1"/>
</dbReference>
<gene>
    <name evidence="14" type="primary">Necator_chrIII.g9329</name>
    <name evidence="14" type="ORF">RB195_008564</name>
</gene>
<dbReference type="SUPFAM" id="SSF56219">
    <property type="entry name" value="DNase I-like"/>
    <property type="match status" value="1"/>
</dbReference>
<dbReference type="PANTHER" id="PTHR28570:SF3">
    <property type="entry name" value="ASPARTYL AMINOPEPTIDASE"/>
    <property type="match status" value="1"/>
</dbReference>
<dbReference type="Gene3D" id="3.60.10.10">
    <property type="entry name" value="Endonuclease/exonuclease/phosphatase"/>
    <property type="match status" value="1"/>
</dbReference>
<dbReference type="SMART" id="SM00128">
    <property type="entry name" value="IPPc"/>
    <property type="match status" value="1"/>
</dbReference>
<evidence type="ECO:0000256" key="3">
    <source>
        <dbReference type="ARBA" id="ARBA00008290"/>
    </source>
</evidence>
<name>A0ABR1CP87_NECAM</name>
<dbReference type="SUPFAM" id="SSF101821">
    <property type="entry name" value="Aminopeptidase/glucanase lid domain"/>
    <property type="match status" value="1"/>
</dbReference>
<dbReference type="SUPFAM" id="SSF53187">
    <property type="entry name" value="Zn-dependent exopeptidases"/>
    <property type="match status" value="1"/>
</dbReference>
<evidence type="ECO:0000256" key="11">
    <source>
        <dbReference type="ARBA" id="ARBA00022833"/>
    </source>
</evidence>
<evidence type="ECO:0000256" key="4">
    <source>
        <dbReference type="ARBA" id="ARBA00011395"/>
    </source>
</evidence>
<keyword evidence="9" id="KW-0479">Metal-binding</keyword>
<reference evidence="14 15" key="1">
    <citation type="submission" date="2023-08" db="EMBL/GenBank/DDBJ databases">
        <title>A Necator americanus chromosomal reference genome.</title>
        <authorList>
            <person name="Ilik V."/>
            <person name="Petrzelkova K.J."/>
            <person name="Pardy F."/>
            <person name="Fuh T."/>
            <person name="Niatou-Singa F.S."/>
            <person name="Gouil Q."/>
            <person name="Baker L."/>
            <person name="Ritchie M.E."/>
            <person name="Jex A.R."/>
            <person name="Gazzola D."/>
            <person name="Li H."/>
            <person name="Toshio Fujiwara R."/>
            <person name="Zhan B."/>
            <person name="Aroian R.V."/>
            <person name="Pafco B."/>
            <person name="Schwarz E.M."/>
        </authorList>
    </citation>
    <scope>NUCLEOTIDE SEQUENCE [LARGE SCALE GENOMIC DNA]</scope>
    <source>
        <strain evidence="14 15">Aroian</strain>
        <tissue evidence="14">Whole animal</tissue>
    </source>
</reference>
<dbReference type="InterPro" id="IPR001948">
    <property type="entry name" value="Peptidase_M18"/>
</dbReference>
<evidence type="ECO:0000256" key="5">
    <source>
        <dbReference type="ARBA" id="ARBA00011965"/>
    </source>
</evidence>